<gene>
    <name evidence="1" type="ORF">UFOPK3124_01098</name>
</gene>
<proteinExistence type="predicted"/>
<dbReference type="AlphaFoldDB" id="A0A6J6ZNU3"/>
<name>A0A6J6ZNU3_9ZZZZ</name>
<dbReference type="EMBL" id="CAFAAY010000108">
    <property type="protein sequence ID" value="CAB4822263.1"/>
    <property type="molecule type" value="Genomic_DNA"/>
</dbReference>
<reference evidence="1" key="1">
    <citation type="submission" date="2020-05" db="EMBL/GenBank/DDBJ databases">
        <authorList>
            <person name="Chiriac C."/>
            <person name="Salcher M."/>
            <person name="Ghai R."/>
            <person name="Kavagutti S V."/>
        </authorList>
    </citation>
    <scope>NUCLEOTIDE SEQUENCE</scope>
</reference>
<accession>A0A6J6ZNU3</accession>
<evidence type="ECO:0000313" key="1">
    <source>
        <dbReference type="EMBL" id="CAB4822263.1"/>
    </source>
</evidence>
<protein>
    <submittedName>
        <fullName evidence="1">Unannotated protein</fullName>
    </submittedName>
</protein>
<sequence length="59" mass="6071">MTHVSASVICPAGTALSTVPYALTINGAINNPFINSAIDSAGIEFAKSKGIDPNVRPTR</sequence>
<organism evidence="1">
    <name type="scientific">freshwater metagenome</name>
    <dbReference type="NCBI Taxonomy" id="449393"/>
    <lineage>
        <taxon>unclassified sequences</taxon>
        <taxon>metagenomes</taxon>
        <taxon>ecological metagenomes</taxon>
    </lineage>
</organism>